<evidence type="ECO:0000256" key="1">
    <source>
        <dbReference type="ARBA" id="ARBA00022729"/>
    </source>
</evidence>
<protein>
    <submittedName>
        <fullName evidence="4">Uncharacterized protein YdeI (BOF family)</fullName>
    </submittedName>
</protein>
<feature type="signal peptide" evidence="2">
    <location>
        <begin position="1"/>
        <end position="21"/>
    </location>
</feature>
<evidence type="ECO:0000313" key="6">
    <source>
        <dbReference type="Proteomes" id="UP000295506"/>
    </source>
</evidence>
<reference evidence="4 6" key="2">
    <citation type="submission" date="2019-03" db="EMBL/GenBank/DDBJ databases">
        <title>Genomic Encyclopedia of Type Strains, Phase IV (KMG-IV): sequencing the most valuable type-strain genomes for metagenomic binning, comparative biology and taxonomic classification.</title>
        <authorList>
            <person name="Goeker M."/>
        </authorList>
    </citation>
    <scope>NUCLEOTIDE SEQUENCE [LARGE SCALE GENOMIC DNA]</scope>
    <source>
        <strain evidence="4 6">DSM 101483</strain>
    </source>
</reference>
<dbReference type="Gene3D" id="2.40.50.200">
    <property type="entry name" value="Bacterial OB-fold"/>
    <property type="match status" value="1"/>
</dbReference>
<evidence type="ECO:0000313" key="4">
    <source>
        <dbReference type="EMBL" id="TDT86720.1"/>
    </source>
</evidence>
<name>A0A126QRU8_9BACT</name>
<gene>
    <name evidence="3" type="ORF">AWY79_17605</name>
    <name evidence="4" type="ORF">EDC59_11138</name>
</gene>
<dbReference type="EMBL" id="CP014206">
    <property type="protein sequence ID" value="AMK12790.1"/>
    <property type="molecule type" value="Genomic_DNA"/>
</dbReference>
<dbReference type="KEGG" id="dej:AWY79_17605"/>
<organism evidence="4 6">
    <name type="scientific">Pseudodesulfovibrio indicus</name>
    <dbReference type="NCBI Taxonomy" id="1716143"/>
    <lineage>
        <taxon>Bacteria</taxon>
        <taxon>Pseudomonadati</taxon>
        <taxon>Thermodesulfobacteriota</taxon>
        <taxon>Desulfovibrionia</taxon>
        <taxon>Desulfovibrionales</taxon>
        <taxon>Desulfovibrionaceae</taxon>
    </lineage>
</organism>
<feature type="chain" id="PRO_5044548240" evidence="2">
    <location>
        <begin position="22"/>
        <end position="117"/>
    </location>
</feature>
<evidence type="ECO:0000313" key="5">
    <source>
        <dbReference type="Proteomes" id="UP000055611"/>
    </source>
</evidence>
<dbReference type="Pfam" id="PF04076">
    <property type="entry name" value="BOF"/>
    <property type="match status" value="1"/>
</dbReference>
<dbReference type="AlphaFoldDB" id="A0A126QRU8"/>
<dbReference type="RefSeq" id="WP_066806730.1">
    <property type="nucleotide sequence ID" value="NZ_CP014206.1"/>
</dbReference>
<evidence type="ECO:0000313" key="3">
    <source>
        <dbReference type="EMBL" id="AMK12790.1"/>
    </source>
</evidence>
<keyword evidence="1 2" id="KW-0732">Signal</keyword>
<dbReference type="Proteomes" id="UP000295506">
    <property type="component" value="Unassembled WGS sequence"/>
</dbReference>
<accession>A0A126QRU8</accession>
<dbReference type="OrthoDB" id="5465425at2"/>
<reference evidence="3 5" key="1">
    <citation type="journal article" date="2016" name="Front. Microbiol.">
        <title>Genome Sequence of the Piezophilic, Mesophilic Sulfate-Reducing Bacterium Desulfovibrio indicus J2T.</title>
        <authorList>
            <person name="Cao J."/>
            <person name="Maignien L."/>
            <person name="Shao Z."/>
            <person name="Alain K."/>
            <person name="Jebbar M."/>
        </authorList>
    </citation>
    <scope>NUCLEOTIDE SEQUENCE [LARGE SCALE GENOMIC DNA]</scope>
    <source>
        <strain evidence="3 5">J2</strain>
    </source>
</reference>
<dbReference type="EMBL" id="SOBK01000011">
    <property type="protein sequence ID" value="TDT86720.1"/>
    <property type="molecule type" value="Genomic_DNA"/>
</dbReference>
<dbReference type="InterPro" id="IPR036700">
    <property type="entry name" value="BOBF_sf"/>
</dbReference>
<proteinExistence type="predicted"/>
<dbReference type="Proteomes" id="UP000055611">
    <property type="component" value="Chromosome"/>
</dbReference>
<sequence length="117" mass="12436">MKRFSLALMLVATVFVATAFAANSFADSFTAHSVKVQTVADAKVSAVDTGVVLSGKVVKVINDHEFLFSDSTGELLVLTNGQKLDEALLSGPVDITGQIVQDFMYTQVKADSITAHN</sequence>
<evidence type="ECO:0000256" key="2">
    <source>
        <dbReference type="SAM" id="SignalP"/>
    </source>
</evidence>
<keyword evidence="5" id="KW-1185">Reference proteome</keyword>
<dbReference type="SUPFAM" id="SSF101756">
    <property type="entry name" value="Hypothetical protein YgiW"/>
    <property type="match status" value="1"/>
</dbReference>
<dbReference type="InterPro" id="IPR005220">
    <property type="entry name" value="CarO-like"/>
</dbReference>
<dbReference type="NCBIfam" id="NF033674">
    <property type="entry name" value="stress_OB_fold"/>
    <property type="match status" value="1"/>
</dbReference>